<evidence type="ECO:0000313" key="4">
    <source>
        <dbReference type="Proteomes" id="UP001373714"/>
    </source>
</evidence>
<name>A0AAV9VDZ4_9PEZI</name>
<dbReference type="Proteomes" id="UP001373714">
    <property type="component" value="Unassembled WGS sequence"/>
</dbReference>
<dbReference type="AlphaFoldDB" id="A0AAV9VDZ4"/>
<feature type="compositionally biased region" description="Polar residues" evidence="1">
    <location>
        <begin position="44"/>
        <end position="58"/>
    </location>
</feature>
<organism evidence="3 4">
    <name type="scientific">Orbilia blumenaviensis</name>
    <dbReference type="NCBI Taxonomy" id="1796055"/>
    <lineage>
        <taxon>Eukaryota</taxon>
        <taxon>Fungi</taxon>
        <taxon>Dikarya</taxon>
        <taxon>Ascomycota</taxon>
        <taxon>Pezizomycotina</taxon>
        <taxon>Orbiliomycetes</taxon>
        <taxon>Orbiliales</taxon>
        <taxon>Orbiliaceae</taxon>
        <taxon>Orbilia</taxon>
    </lineage>
</organism>
<reference evidence="3 4" key="1">
    <citation type="submission" date="2019-10" db="EMBL/GenBank/DDBJ databases">
        <authorList>
            <person name="Palmer J.M."/>
        </authorList>
    </citation>
    <scope>NUCLEOTIDE SEQUENCE [LARGE SCALE GENOMIC DNA]</scope>
    <source>
        <strain evidence="3 4">TWF730</strain>
    </source>
</reference>
<keyword evidence="2" id="KW-0472">Membrane</keyword>
<keyword evidence="2" id="KW-1133">Transmembrane helix</keyword>
<feature type="transmembrane region" description="Helical" evidence="2">
    <location>
        <begin position="108"/>
        <end position="130"/>
    </location>
</feature>
<feature type="transmembrane region" description="Helical" evidence="2">
    <location>
        <begin position="84"/>
        <end position="102"/>
    </location>
</feature>
<comment type="caution">
    <text evidence="3">The sequence shown here is derived from an EMBL/GenBank/DDBJ whole genome shotgun (WGS) entry which is preliminary data.</text>
</comment>
<evidence type="ECO:0000256" key="2">
    <source>
        <dbReference type="SAM" id="Phobius"/>
    </source>
</evidence>
<protein>
    <submittedName>
        <fullName evidence="3">Uncharacterized protein</fullName>
    </submittedName>
</protein>
<proteinExistence type="predicted"/>
<evidence type="ECO:0000256" key="1">
    <source>
        <dbReference type="SAM" id="MobiDB-lite"/>
    </source>
</evidence>
<accession>A0AAV9VDZ4</accession>
<sequence length="166" mass="18124">MPERNCIRDKGQKSDTLAMDEYQEIFSDANIEEEGNETEKPNLAETSQSQPKSSTPRSTDCKKCKRRETIQKPIYAYPEVLRTINRLGIFFMITLYLIVQGIDLNDALTTGVIGVVSTATRALTLIYSIFVEGPGAAARNAVSLDISPTATSSDGTIATVAKTSIL</sequence>
<dbReference type="EMBL" id="JAVHNS010000004">
    <property type="protein sequence ID" value="KAK6358000.1"/>
    <property type="molecule type" value="Genomic_DNA"/>
</dbReference>
<gene>
    <name evidence="3" type="ORF">TWF730_007354</name>
</gene>
<evidence type="ECO:0000313" key="3">
    <source>
        <dbReference type="EMBL" id="KAK6358000.1"/>
    </source>
</evidence>
<keyword evidence="2" id="KW-0812">Transmembrane</keyword>
<feature type="region of interest" description="Disordered" evidence="1">
    <location>
        <begin position="28"/>
        <end position="63"/>
    </location>
</feature>
<keyword evidence="4" id="KW-1185">Reference proteome</keyword>